<evidence type="ECO:0000256" key="2">
    <source>
        <dbReference type="PROSITE-ProRule" id="PRU00267"/>
    </source>
</evidence>
<feature type="region of interest" description="Disordered" evidence="3">
    <location>
        <begin position="1"/>
        <end position="29"/>
    </location>
</feature>
<accession>A0A9W7A1T2</accession>
<feature type="domain" description="HMG box" evidence="4">
    <location>
        <begin position="289"/>
        <end position="367"/>
    </location>
</feature>
<feature type="region of interest" description="Disordered" evidence="3">
    <location>
        <begin position="92"/>
        <end position="206"/>
    </location>
</feature>
<evidence type="ECO:0000256" key="1">
    <source>
        <dbReference type="ARBA" id="ARBA00023125"/>
    </source>
</evidence>
<organism evidence="5 6">
    <name type="scientific">Triparma strigata</name>
    <dbReference type="NCBI Taxonomy" id="1606541"/>
    <lineage>
        <taxon>Eukaryota</taxon>
        <taxon>Sar</taxon>
        <taxon>Stramenopiles</taxon>
        <taxon>Ochrophyta</taxon>
        <taxon>Bolidophyceae</taxon>
        <taxon>Parmales</taxon>
        <taxon>Triparmaceae</taxon>
        <taxon>Triparma</taxon>
    </lineage>
</organism>
<dbReference type="Gene3D" id="1.10.30.10">
    <property type="entry name" value="High mobility group box domain"/>
    <property type="match status" value="1"/>
</dbReference>
<dbReference type="EMBL" id="BRXY01000078">
    <property type="protein sequence ID" value="GMH62506.1"/>
    <property type="molecule type" value="Genomic_DNA"/>
</dbReference>
<evidence type="ECO:0000256" key="3">
    <source>
        <dbReference type="SAM" id="MobiDB-lite"/>
    </source>
</evidence>
<dbReference type="PROSITE" id="PS50118">
    <property type="entry name" value="HMG_BOX_2"/>
    <property type="match status" value="1"/>
</dbReference>
<gene>
    <name evidence="5" type="ORF">TrST_g13579</name>
</gene>
<dbReference type="Proteomes" id="UP001165085">
    <property type="component" value="Unassembled WGS sequence"/>
</dbReference>
<keyword evidence="2" id="KW-0539">Nucleus</keyword>
<comment type="caution">
    <text evidence="5">The sequence shown here is derived from an EMBL/GenBank/DDBJ whole genome shotgun (WGS) entry which is preliminary data.</text>
</comment>
<evidence type="ECO:0000313" key="5">
    <source>
        <dbReference type="EMBL" id="GMH62506.1"/>
    </source>
</evidence>
<feature type="compositionally biased region" description="Polar residues" evidence="3">
    <location>
        <begin position="112"/>
        <end position="122"/>
    </location>
</feature>
<feature type="region of interest" description="Disordered" evidence="3">
    <location>
        <begin position="370"/>
        <end position="401"/>
    </location>
</feature>
<feature type="compositionally biased region" description="Low complexity" evidence="3">
    <location>
        <begin position="172"/>
        <end position="200"/>
    </location>
</feature>
<dbReference type="GO" id="GO:0003677">
    <property type="term" value="F:DNA binding"/>
    <property type="evidence" value="ECO:0007669"/>
    <property type="project" value="UniProtKB-UniRule"/>
</dbReference>
<dbReference type="PANTHER" id="PTHR48112">
    <property type="entry name" value="HIGH MOBILITY GROUP PROTEIN DSP1"/>
    <property type="match status" value="1"/>
</dbReference>
<dbReference type="AlphaFoldDB" id="A0A9W7A1T2"/>
<reference evidence="6" key="1">
    <citation type="journal article" date="2023" name="Commun. Biol.">
        <title>Genome analysis of Parmales, the sister group of diatoms, reveals the evolutionary specialization of diatoms from phago-mixotrophs to photoautotrophs.</title>
        <authorList>
            <person name="Ban H."/>
            <person name="Sato S."/>
            <person name="Yoshikawa S."/>
            <person name="Yamada K."/>
            <person name="Nakamura Y."/>
            <person name="Ichinomiya M."/>
            <person name="Sato N."/>
            <person name="Blanc-Mathieu R."/>
            <person name="Endo H."/>
            <person name="Kuwata A."/>
            <person name="Ogata H."/>
        </authorList>
    </citation>
    <scope>NUCLEOTIDE SEQUENCE [LARGE SCALE GENOMIC DNA]</scope>
    <source>
        <strain evidence="6">NIES 3701</strain>
    </source>
</reference>
<proteinExistence type="predicted"/>
<keyword evidence="1 2" id="KW-0238">DNA-binding</keyword>
<dbReference type="GO" id="GO:0005634">
    <property type="term" value="C:nucleus"/>
    <property type="evidence" value="ECO:0007669"/>
    <property type="project" value="UniProtKB-UniRule"/>
</dbReference>
<feature type="DNA-binding region" description="HMG box" evidence="2">
    <location>
        <begin position="289"/>
        <end position="367"/>
    </location>
</feature>
<dbReference type="SUPFAM" id="SSF47095">
    <property type="entry name" value="HMG-box"/>
    <property type="match status" value="1"/>
</dbReference>
<dbReference type="Pfam" id="PF09011">
    <property type="entry name" value="HMG_box_2"/>
    <property type="match status" value="1"/>
</dbReference>
<dbReference type="InterPro" id="IPR036910">
    <property type="entry name" value="HMG_box_dom_sf"/>
</dbReference>
<dbReference type="SMART" id="SM00398">
    <property type="entry name" value="HMG"/>
    <property type="match status" value="1"/>
</dbReference>
<dbReference type="PANTHER" id="PTHR48112:SF22">
    <property type="entry name" value="MITOCHONDRIAL TRANSCRIPTION FACTOR A, ISOFORM B"/>
    <property type="match status" value="1"/>
</dbReference>
<name>A0A9W7A1T2_9STRA</name>
<evidence type="ECO:0000313" key="6">
    <source>
        <dbReference type="Proteomes" id="UP001165085"/>
    </source>
</evidence>
<dbReference type="InterPro" id="IPR050342">
    <property type="entry name" value="HMGB"/>
</dbReference>
<evidence type="ECO:0000259" key="4">
    <source>
        <dbReference type="PROSITE" id="PS50118"/>
    </source>
</evidence>
<feature type="compositionally biased region" description="Polar residues" evidence="3">
    <location>
        <begin position="9"/>
        <end position="25"/>
    </location>
</feature>
<dbReference type="InterPro" id="IPR009071">
    <property type="entry name" value="HMG_box_dom"/>
</dbReference>
<protein>
    <recommendedName>
        <fullName evidence="4">HMG box domain-containing protein</fullName>
    </recommendedName>
</protein>
<keyword evidence="6" id="KW-1185">Reference proteome</keyword>
<sequence length="426" mass="46390">MIPNRRRQSLQSIDMQKQASETSICSGRVSDPTFEATPLPNAFAMSTPLPPDAPYKYPVMLNRRHTNHVCYSTPGPHVENLVATTPSFQANRVGRSSGCKGGKSVERRRSTSADAFTSSPTRSIDDAIPFSPIFNKDGSMRPTGTLTGGWQSPIRRDRGVKSGGVVKRRRSSSMSRLGTSSGESSGNSGSSRTLNSNLSSDGELLDQTSSIGSFPLSLHSHRSSKSLGGFGEIPTYDELFNHKRLPEKPLQRSKGGRDVFAVPLSSQPPPPLQSEPAVAAVEPFRMTKPQRPLSAYNFYFKKERERMADQKKKENRGREGGAKVGFAQMGKMIGKSWKLITSTDKAPLVKLAAEDKQRYDSEMAAWKSLAQPPGTAKKLKVSAPATAAPISSPPTFPVDDDGLRRVCSDSCNEVQMSHLNIGYKKS</sequence>
<dbReference type="OrthoDB" id="49060at2759"/>